<dbReference type="EC" id="6.3.2.6" evidence="2"/>
<dbReference type="AlphaFoldDB" id="A0A8D1WF06"/>
<sequence length="277" mass="32087">KVSAPKVVKKTVKLGKLKELYDLQSQPASKEKKQKTQLSINNKYKKNHLERHTSIATSICKVVFIRPHQRHMKVPSSREGGRCSFLSKRAEMEPVQYLCTHTVTGTLSPRNTIITSQYKFLPSKTEMKISDNSNDHLTWSACQRRQSRTNFLGLNPGHMEVPRLAAAGQRQFWMFQKAWMPENCTLMSGRTHSRWRFRRTSLSSKLRLGSWILVPSAANSKQFDKQSLKRIRNILIQGLKFMEFSFKRVKEAISFFRKSHFSLRVVLFLCSLSSLSH</sequence>
<proteinExistence type="predicted"/>
<evidence type="ECO:0000256" key="2">
    <source>
        <dbReference type="ARBA" id="ARBA00012217"/>
    </source>
</evidence>
<reference evidence="3" key="1">
    <citation type="submission" date="2025-08" db="UniProtKB">
        <authorList>
            <consortium name="Ensembl"/>
        </authorList>
    </citation>
    <scope>IDENTIFICATION</scope>
</reference>
<dbReference type="Gene3D" id="3.30.470.20">
    <property type="entry name" value="ATP-grasp fold, B domain"/>
    <property type="match status" value="1"/>
</dbReference>
<dbReference type="InterPro" id="IPR050089">
    <property type="entry name" value="SAICAR_synthetase"/>
</dbReference>
<dbReference type="Gene3D" id="3.30.200.20">
    <property type="entry name" value="Phosphorylase Kinase, domain 1"/>
    <property type="match status" value="1"/>
</dbReference>
<dbReference type="PANTHER" id="PTHR43599:SF8">
    <property type="entry name" value="SI:DKEY-261J15.2"/>
    <property type="match status" value="1"/>
</dbReference>
<protein>
    <recommendedName>
        <fullName evidence="2">phosphoribosylaminoimidazolesuccinocarboxamide synthase</fullName>
        <ecNumber evidence="2">6.3.2.6</ecNumber>
    </recommendedName>
</protein>
<evidence type="ECO:0000256" key="1">
    <source>
        <dbReference type="ARBA" id="ARBA00004672"/>
    </source>
</evidence>
<comment type="pathway">
    <text evidence="1">Purine metabolism; IMP biosynthesis via de novo pathway; 5-amino-1-(5-phospho-D-ribosyl)imidazole-4-carboxamide from 5-amino-1-(5-phospho-D-ribosyl)imidazole-4-carboxylate: step 1/2.</text>
</comment>
<name>A0A8D1WF06_PIG</name>
<evidence type="ECO:0000313" key="4">
    <source>
        <dbReference type="Proteomes" id="UP000694723"/>
    </source>
</evidence>
<dbReference type="Proteomes" id="UP000694723">
    <property type="component" value="Unplaced"/>
</dbReference>
<dbReference type="PANTHER" id="PTHR43599">
    <property type="entry name" value="MULTIFUNCTIONAL PROTEIN ADE2"/>
    <property type="match status" value="1"/>
</dbReference>
<dbReference type="Ensembl" id="ENSSSCT00060087592.1">
    <property type="protein sequence ID" value="ENSSSCP00060037928.1"/>
    <property type="gene ID" value="ENSSSCG00060064071.1"/>
</dbReference>
<accession>A0A8D1WF06</accession>
<evidence type="ECO:0000313" key="3">
    <source>
        <dbReference type="Ensembl" id="ENSSSCP00060037928.1"/>
    </source>
</evidence>
<dbReference type="GO" id="GO:0004639">
    <property type="term" value="F:phosphoribosylaminoimidazolesuccinocarboxamide synthase activity"/>
    <property type="evidence" value="ECO:0007669"/>
    <property type="project" value="UniProtKB-EC"/>
</dbReference>
<organism evidence="3 4">
    <name type="scientific">Sus scrofa</name>
    <name type="common">Pig</name>
    <dbReference type="NCBI Taxonomy" id="9823"/>
    <lineage>
        <taxon>Eukaryota</taxon>
        <taxon>Metazoa</taxon>
        <taxon>Chordata</taxon>
        <taxon>Craniata</taxon>
        <taxon>Vertebrata</taxon>
        <taxon>Euteleostomi</taxon>
        <taxon>Mammalia</taxon>
        <taxon>Eutheria</taxon>
        <taxon>Laurasiatheria</taxon>
        <taxon>Artiodactyla</taxon>
        <taxon>Suina</taxon>
        <taxon>Suidae</taxon>
        <taxon>Sus</taxon>
    </lineage>
</organism>